<keyword evidence="2 5" id="KW-0812">Transmembrane</keyword>
<organism evidence="7 8">
    <name type="scientific">Gaetbulibacter aestuarii</name>
    <dbReference type="NCBI Taxonomy" id="1502358"/>
    <lineage>
        <taxon>Bacteria</taxon>
        <taxon>Pseudomonadati</taxon>
        <taxon>Bacteroidota</taxon>
        <taxon>Flavobacteriia</taxon>
        <taxon>Flavobacteriales</taxon>
        <taxon>Flavobacteriaceae</taxon>
        <taxon>Gaetbulibacter</taxon>
    </lineage>
</organism>
<feature type="transmembrane region" description="Helical" evidence="5">
    <location>
        <begin position="21"/>
        <end position="42"/>
    </location>
</feature>
<dbReference type="InterPro" id="IPR010432">
    <property type="entry name" value="RDD"/>
</dbReference>
<dbReference type="Proteomes" id="UP001610100">
    <property type="component" value="Unassembled WGS sequence"/>
</dbReference>
<reference evidence="7 8" key="1">
    <citation type="submission" date="2024-02" db="EMBL/GenBank/DDBJ databases">
        <title>A Gaetbulibacter species isolated from tidal flats and genomic insights of their niches.</title>
        <authorList>
            <person name="Ye Y."/>
        </authorList>
    </citation>
    <scope>NUCLEOTIDE SEQUENCE [LARGE SCALE GENOMIC DNA]</scope>
    <source>
        <strain evidence="7 8">KYW382</strain>
    </source>
</reference>
<protein>
    <submittedName>
        <fullName evidence="7">RDD family protein</fullName>
    </submittedName>
</protein>
<evidence type="ECO:0000256" key="3">
    <source>
        <dbReference type="ARBA" id="ARBA00022989"/>
    </source>
</evidence>
<evidence type="ECO:0000256" key="5">
    <source>
        <dbReference type="SAM" id="Phobius"/>
    </source>
</evidence>
<evidence type="ECO:0000256" key="4">
    <source>
        <dbReference type="ARBA" id="ARBA00023136"/>
    </source>
</evidence>
<evidence type="ECO:0000313" key="7">
    <source>
        <dbReference type="EMBL" id="MFH6770390.1"/>
    </source>
</evidence>
<dbReference type="RefSeq" id="WP_344738524.1">
    <property type="nucleotide sequence ID" value="NZ_BAABAY010000001.1"/>
</dbReference>
<name>A0ABW7MUR4_9FLAO</name>
<evidence type="ECO:0000256" key="1">
    <source>
        <dbReference type="ARBA" id="ARBA00004141"/>
    </source>
</evidence>
<proteinExistence type="predicted"/>
<comment type="subcellular location">
    <subcellularLocation>
        <location evidence="1">Membrane</location>
        <topology evidence="1">Multi-pass membrane protein</topology>
    </subcellularLocation>
</comment>
<evidence type="ECO:0000256" key="2">
    <source>
        <dbReference type="ARBA" id="ARBA00022692"/>
    </source>
</evidence>
<keyword evidence="3 5" id="KW-1133">Transmembrane helix</keyword>
<keyword evidence="8" id="KW-1185">Reference proteome</keyword>
<sequence length="163" mass="18164">MIETNLTTTALKTEPNIGNRILAGIVDYLIIYTFFFIYLYAFGEPNDEGGYHISGLLGLAPILFWGLMTVGVEQWFGATLGNSLVGLKPMSIRKSNDNSTFSGTDEKLSFGQSFKRHLLDPIDMFFFGLIGIITIKNTEKNQRLGDIWGNTIVVKTSELKKAE</sequence>
<dbReference type="EMBL" id="JBAWKB010000001">
    <property type="protein sequence ID" value="MFH6770390.1"/>
    <property type="molecule type" value="Genomic_DNA"/>
</dbReference>
<comment type="caution">
    <text evidence="7">The sequence shown here is derived from an EMBL/GenBank/DDBJ whole genome shotgun (WGS) entry which is preliminary data.</text>
</comment>
<evidence type="ECO:0000313" key="8">
    <source>
        <dbReference type="Proteomes" id="UP001610100"/>
    </source>
</evidence>
<feature type="domain" description="RDD" evidence="6">
    <location>
        <begin position="15"/>
        <end position="150"/>
    </location>
</feature>
<evidence type="ECO:0000259" key="6">
    <source>
        <dbReference type="Pfam" id="PF06271"/>
    </source>
</evidence>
<keyword evidence="4 5" id="KW-0472">Membrane</keyword>
<dbReference type="Pfam" id="PF06271">
    <property type="entry name" value="RDD"/>
    <property type="match status" value="1"/>
</dbReference>
<gene>
    <name evidence="7" type="ORF">V8G58_00475</name>
</gene>
<accession>A0ABW7MUR4</accession>